<evidence type="ECO:0000256" key="1">
    <source>
        <dbReference type="ARBA" id="ARBA00005395"/>
    </source>
</evidence>
<dbReference type="GO" id="GO:0005840">
    <property type="term" value="C:ribosome"/>
    <property type="evidence" value="ECO:0007669"/>
    <property type="project" value="UniProtKB-KW"/>
</dbReference>
<dbReference type="InterPro" id="IPR043690">
    <property type="entry name" value="RimI"/>
</dbReference>
<feature type="active site" description="Proton donor" evidence="5">
    <location>
        <position position="117"/>
    </location>
</feature>
<dbReference type="CDD" id="cd04301">
    <property type="entry name" value="NAT_SF"/>
    <property type="match status" value="1"/>
</dbReference>
<dbReference type="RefSeq" id="WP_077926391.1">
    <property type="nucleotide sequence ID" value="NZ_BAABKE010000008.1"/>
</dbReference>
<accession>A0ABP9MWJ6</accession>
<proteinExistence type="inferred from homology"/>
<comment type="subcellular location">
    <subcellularLocation>
        <location evidence="5 6">Cytoplasm</location>
    </subcellularLocation>
</comment>
<dbReference type="Proteomes" id="UP001500631">
    <property type="component" value="Unassembled WGS sequence"/>
</dbReference>
<dbReference type="EMBL" id="BAABKE010000008">
    <property type="protein sequence ID" value="GAA5102888.1"/>
    <property type="molecule type" value="Genomic_DNA"/>
</dbReference>
<reference evidence="9" key="1">
    <citation type="journal article" date="2019" name="Int. J. Syst. Evol. Microbiol.">
        <title>The Global Catalogue of Microorganisms (GCM) 10K type strain sequencing project: providing services to taxonomists for standard genome sequencing and annotation.</title>
        <authorList>
            <consortium name="The Broad Institute Genomics Platform"/>
            <consortium name="The Broad Institute Genome Sequencing Center for Infectious Disease"/>
            <person name="Wu L."/>
            <person name="Ma J."/>
        </authorList>
    </citation>
    <scope>NUCLEOTIDE SEQUENCE [LARGE SCALE GENOMIC DNA]</scope>
    <source>
        <strain evidence="9">JCM 18424</strain>
    </source>
</reference>
<evidence type="ECO:0000256" key="2">
    <source>
        <dbReference type="ARBA" id="ARBA00022490"/>
    </source>
</evidence>
<feature type="domain" description="N-acetyltransferase" evidence="7">
    <location>
        <begin position="4"/>
        <end position="149"/>
    </location>
</feature>
<dbReference type="InterPro" id="IPR000182">
    <property type="entry name" value="GNAT_dom"/>
</dbReference>
<dbReference type="EC" id="2.3.1.266" evidence="5 6"/>
<dbReference type="Pfam" id="PF00583">
    <property type="entry name" value="Acetyltransf_1"/>
    <property type="match status" value="1"/>
</dbReference>
<dbReference type="PANTHER" id="PTHR43420">
    <property type="entry name" value="ACETYLTRANSFERASE"/>
    <property type="match status" value="1"/>
</dbReference>
<feature type="binding site" evidence="5">
    <location>
        <begin position="71"/>
        <end position="73"/>
    </location>
    <ligand>
        <name>acetyl-CoA</name>
        <dbReference type="ChEBI" id="CHEBI:57288"/>
    </ligand>
</feature>
<feature type="binding site" evidence="5">
    <location>
        <position position="110"/>
    </location>
    <ligand>
        <name>acetyl-CoA</name>
        <dbReference type="ChEBI" id="CHEBI:57288"/>
    </ligand>
</feature>
<keyword evidence="8" id="KW-0687">Ribonucleoprotein</keyword>
<comment type="similarity">
    <text evidence="1 5 6">Belongs to the acetyltransferase family. RimI subfamily.</text>
</comment>
<sequence>MNEISFLEITSDDFDVIYEIELKAYPIPWSEKIMRSMVEGHEYKIKITYYDKVIAYVFVMVVLDEATILNIAVDPDYQGQGIGQKLLRYLKAQLSQKGIRSIFLEVRQSNQNALALYTSEGFHEIDIRKNYYPAKNGREDAIIMACVLMNE</sequence>
<keyword evidence="3 5" id="KW-0808">Transferase</keyword>
<dbReference type="SUPFAM" id="SSF55729">
    <property type="entry name" value="Acyl-CoA N-acyltransferases (Nat)"/>
    <property type="match status" value="1"/>
</dbReference>
<dbReference type="HAMAP" id="MF_02210">
    <property type="entry name" value="RimI"/>
    <property type="match status" value="1"/>
</dbReference>
<comment type="catalytic activity">
    <reaction evidence="5 6">
        <text>N-terminal L-alanyl-[ribosomal protein bS18] + acetyl-CoA = N-terminal N(alpha)-acetyl-L-alanyl-[ribosomal protein bS18] + CoA + H(+)</text>
        <dbReference type="Rhea" id="RHEA:43756"/>
        <dbReference type="Rhea" id="RHEA-COMP:10676"/>
        <dbReference type="Rhea" id="RHEA-COMP:10677"/>
        <dbReference type="ChEBI" id="CHEBI:15378"/>
        <dbReference type="ChEBI" id="CHEBI:57287"/>
        <dbReference type="ChEBI" id="CHEBI:57288"/>
        <dbReference type="ChEBI" id="CHEBI:64718"/>
        <dbReference type="ChEBI" id="CHEBI:83683"/>
        <dbReference type="EC" id="2.3.1.266"/>
    </reaction>
</comment>
<dbReference type="InterPro" id="IPR016181">
    <property type="entry name" value="Acyl_CoA_acyltransferase"/>
</dbReference>
<dbReference type="Gene3D" id="3.40.630.30">
    <property type="match status" value="1"/>
</dbReference>
<evidence type="ECO:0000256" key="5">
    <source>
        <dbReference type="HAMAP-Rule" id="MF_02210"/>
    </source>
</evidence>
<evidence type="ECO:0000256" key="4">
    <source>
        <dbReference type="ARBA" id="ARBA00023315"/>
    </source>
</evidence>
<evidence type="ECO:0000256" key="6">
    <source>
        <dbReference type="RuleBase" id="RU363094"/>
    </source>
</evidence>
<comment type="caution">
    <text evidence="5">Lacks conserved residue(s) required for the propagation of feature annotation.</text>
</comment>
<dbReference type="InterPro" id="IPR006464">
    <property type="entry name" value="AcTrfase_RimI/Ard1"/>
</dbReference>
<name>A0ABP9MWJ6_9GAMM</name>
<organism evidence="8 9">
    <name type="scientific">Wohlfahrtiimonas larvae</name>
    <dbReference type="NCBI Taxonomy" id="1157986"/>
    <lineage>
        <taxon>Bacteria</taxon>
        <taxon>Pseudomonadati</taxon>
        <taxon>Pseudomonadota</taxon>
        <taxon>Gammaproteobacteria</taxon>
        <taxon>Cardiobacteriales</taxon>
        <taxon>Ignatzschineriaceae</taxon>
        <taxon>Wohlfahrtiimonas</taxon>
    </lineage>
</organism>
<dbReference type="NCBIfam" id="TIGR01575">
    <property type="entry name" value="rimI"/>
    <property type="match status" value="1"/>
</dbReference>
<keyword evidence="2 5" id="KW-0963">Cytoplasm</keyword>
<dbReference type="PROSITE" id="PS51186">
    <property type="entry name" value="GNAT"/>
    <property type="match status" value="1"/>
</dbReference>
<evidence type="ECO:0000313" key="8">
    <source>
        <dbReference type="EMBL" id="GAA5102888.1"/>
    </source>
</evidence>
<dbReference type="InterPro" id="IPR050680">
    <property type="entry name" value="YpeA/RimI_acetyltransf"/>
</dbReference>
<keyword evidence="9" id="KW-1185">Reference proteome</keyword>
<comment type="function">
    <text evidence="5 6">Acetylates the N-terminal alanine of ribosomal protein bS18.</text>
</comment>
<keyword evidence="4 5" id="KW-0012">Acyltransferase</keyword>
<evidence type="ECO:0000256" key="3">
    <source>
        <dbReference type="ARBA" id="ARBA00022679"/>
    </source>
</evidence>
<dbReference type="PANTHER" id="PTHR43420:SF44">
    <property type="entry name" value="ACETYLTRANSFERASE YPEA"/>
    <property type="match status" value="1"/>
</dbReference>
<gene>
    <name evidence="5 8" type="primary">rimI</name>
    <name evidence="8" type="ORF">GCM10023338_20680</name>
</gene>
<evidence type="ECO:0000259" key="7">
    <source>
        <dbReference type="PROSITE" id="PS51186"/>
    </source>
</evidence>
<feature type="active site" description="Proton acceptor" evidence="5">
    <location>
        <position position="105"/>
    </location>
</feature>
<keyword evidence="8" id="KW-0689">Ribosomal protein</keyword>
<comment type="caution">
    <text evidence="8">The sequence shown here is derived from an EMBL/GenBank/DDBJ whole genome shotgun (WGS) entry which is preliminary data.</text>
</comment>
<evidence type="ECO:0000313" key="9">
    <source>
        <dbReference type="Proteomes" id="UP001500631"/>
    </source>
</evidence>
<protein>
    <recommendedName>
        <fullName evidence="5 6">[Ribosomal protein bS18]-alanine N-acetyltransferase</fullName>
        <ecNumber evidence="5 6">2.3.1.266</ecNumber>
    </recommendedName>
</protein>